<evidence type="ECO:0000256" key="13">
    <source>
        <dbReference type="ARBA" id="ARBA00034078"/>
    </source>
</evidence>
<evidence type="ECO:0000259" key="16">
    <source>
        <dbReference type="PROSITE" id="PS51839"/>
    </source>
</evidence>
<dbReference type="InterPro" id="IPR036010">
    <property type="entry name" value="2Fe-2S_ferredoxin-like_sf"/>
</dbReference>
<evidence type="ECO:0000256" key="3">
    <source>
        <dbReference type="ARBA" id="ARBA00005404"/>
    </source>
</evidence>
<keyword evidence="6" id="KW-0479">Metal-binding</keyword>
<dbReference type="GO" id="GO:0042773">
    <property type="term" value="P:ATP synthesis coupled electron transport"/>
    <property type="evidence" value="ECO:0007669"/>
    <property type="project" value="InterPro"/>
</dbReference>
<dbReference type="InterPro" id="IPR019574">
    <property type="entry name" value="NADH_UbQ_OxRdtase_Gsu_4Fe4S-bd"/>
</dbReference>
<dbReference type="PROSITE" id="PS51839">
    <property type="entry name" value="4FE4S_HC3"/>
    <property type="match status" value="1"/>
</dbReference>
<dbReference type="Pfam" id="PF10588">
    <property type="entry name" value="NADH-G_4Fe-4S_3"/>
    <property type="match status" value="1"/>
</dbReference>
<dbReference type="InterPro" id="IPR003149">
    <property type="entry name" value="Fe_hydrogenase_ssu"/>
</dbReference>
<dbReference type="InterPro" id="IPR049830">
    <property type="entry name" value="HndD"/>
</dbReference>
<dbReference type="InterPro" id="IPR001041">
    <property type="entry name" value="2Fe-2S_ferredoxin-type"/>
</dbReference>
<dbReference type="AlphaFoldDB" id="A0A7X9IK80"/>
<evidence type="ECO:0000256" key="12">
    <source>
        <dbReference type="ARBA" id="ARBA00023136"/>
    </source>
</evidence>
<keyword evidence="8" id="KW-1278">Translocase</keyword>
<evidence type="ECO:0000256" key="7">
    <source>
        <dbReference type="ARBA" id="ARBA00022737"/>
    </source>
</evidence>
<dbReference type="NCBIfam" id="TIGR02512">
    <property type="entry name" value="FeFe_hydrog_A"/>
    <property type="match status" value="1"/>
</dbReference>
<keyword evidence="4" id="KW-0004">4Fe-4S</keyword>
<keyword evidence="9" id="KW-0408">Iron</keyword>
<dbReference type="InterPro" id="IPR004108">
    <property type="entry name" value="Fe_hydrogenase_lsu_C"/>
</dbReference>
<gene>
    <name evidence="17" type="ORF">GYA55_00860</name>
</gene>
<dbReference type="GO" id="GO:0016020">
    <property type="term" value="C:membrane"/>
    <property type="evidence" value="ECO:0007669"/>
    <property type="project" value="UniProtKB-SubCell"/>
</dbReference>
<evidence type="ECO:0000259" key="15">
    <source>
        <dbReference type="PROSITE" id="PS51379"/>
    </source>
</evidence>
<evidence type="ECO:0000256" key="4">
    <source>
        <dbReference type="ARBA" id="ARBA00022485"/>
    </source>
</evidence>
<dbReference type="Pfam" id="PF12838">
    <property type="entry name" value="Fer4_7"/>
    <property type="match status" value="1"/>
</dbReference>
<feature type="domain" description="4Fe-4S ferredoxin-type" evidence="15">
    <location>
        <begin position="180"/>
        <end position="209"/>
    </location>
</feature>
<dbReference type="InterPro" id="IPR000283">
    <property type="entry name" value="NADH_UbQ_OxRdtase_75kDa_su_CS"/>
</dbReference>
<evidence type="ECO:0000313" key="17">
    <source>
        <dbReference type="EMBL" id="NMC61695.1"/>
    </source>
</evidence>
<organism evidence="17 18">
    <name type="scientific">SAR324 cluster bacterium</name>
    <dbReference type="NCBI Taxonomy" id="2024889"/>
    <lineage>
        <taxon>Bacteria</taxon>
        <taxon>Deltaproteobacteria</taxon>
        <taxon>SAR324 cluster</taxon>
    </lineage>
</organism>
<evidence type="ECO:0000256" key="8">
    <source>
        <dbReference type="ARBA" id="ARBA00022967"/>
    </source>
</evidence>
<dbReference type="Pfam" id="PF13510">
    <property type="entry name" value="Fer2_4"/>
    <property type="match status" value="1"/>
</dbReference>
<dbReference type="Gene3D" id="3.40.50.1780">
    <property type="match status" value="1"/>
</dbReference>
<dbReference type="GO" id="GO:0051539">
    <property type="term" value="F:4 iron, 4 sulfur cluster binding"/>
    <property type="evidence" value="ECO:0007669"/>
    <property type="project" value="UniProtKB-KW"/>
</dbReference>
<dbReference type="SMART" id="SM00902">
    <property type="entry name" value="Fe_hyd_SSU"/>
    <property type="match status" value="1"/>
</dbReference>
<comment type="caution">
    <text evidence="17">The sequence shown here is derived from an EMBL/GenBank/DDBJ whole genome shotgun (WGS) entry which is preliminary data.</text>
</comment>
<dbReference type="SUPFAM" id="SSF54862">
    <property type="entry name" value="4Fe-4S ferredoxins"/>
    <property type="match status" value="1"/>
</dbReference>
<dbReference type="Gene3D" id="3.40.950.10">
    <property type="entry name" value="Fe-only Hydrogenase (Larger Subunit), Chain L, domain 3"/>
    <property type="match status" value="1"/>
</dbReference>
<dbReference type="SUPFAM" id="SSF54292">
    <property type="entry name" value="2Fe-2S ferredoxin-like"/>
    <property type="match status" value="1"/>
</dbReference>
<protein>
    <submittedName>
        <fullName evidence="17">4Fe-4S binding protein</fullName>
    </submittedName>
</protein>
<keyword evidence="10" id="KW-0411">Iron-sulfur</keyword>
<dbReference type="GO" id="GO:0005506">
    <property type="term" value="F:iron ion binding"/>
    <property type="evidence" value="ECO:0007669"/>
    <property type="project" value="InterPro"/>
</dbReference>
<evidence type="ECO:0000256" key="6">
    <source>
        <dbReference type="ARBA" id="ARBA00022723"/>
    </source>
</evidence>
<dbReference type="PROSITE" id="PS00641">
    <property type="entry name" value="COMPLEX1_75K_1"/>
    <property type="match status" value="1"/>
</dbReference>
<dbReference type="InterPro" id="IPR017900">
    <property type="entry name" value="4Fe4S_Fe_S_CS"/>
</dbReference>
<evidence type="ECO:0000256" key="5">
    <source>
        <dbReference type="ARBA" id="ARBA00022714"/>
    </source>
</evidence>
<keyword evidence="11" id="KW-0520">NAD</keyword>
<reference evidence="17 18" key="1">
    <citation type="journal article" date="2020" name="Biotechnol. Biofuels">
        <title>New insights from the biogas microbiome by comprehensive genome-resolved metagenomics of nearly 1600 species originating from multiple anaerobic digesters.</title>
        <authorList>
            <person name="Campanaro S."/>
            <person name="Treu L."/>
            <person name="Rodriguez-R L.M."/>
            <person name="Kovalovszki A."/>
            <person name="Ziels R.M."/>
            <person name="Maus I."/>
            <person name="Zhu X."/>
            <person name="Kougias P.G."/>
            <person name="Basile A."/>
            <person name="Luo G."/>
            <person name="Schluter A."/>
            <person name="Konstantinidis K.T."/>
            <person name="Angelidaki I."/>
        </authorList>
    </citation>
    <scope>NUCLEOTIDE SEQUENCE [LARGE SCALE GENOMIC DNA]</scope>
    <source>
        <strain evidence="17">AS27yjCOA_65</strain>
    </source>
</reference>
<dbReference type="InterPro" id="IPR013352">
    <property type="entry name" value="Fe_hydrogenase_subset"/>
</dbReference>
<dbReference type="EMBL" id="JAAZON010000029">
    <property type="protein sequence ID" value="NMC61695.1"/>
    <property type="molecule type" value="Genomic_DNA"/>
</dbReference>
<comment type="cofactor">
    <cofactor evidence="13">
        <name>[2Fe-2S] cluster</name>
        <dbReference type="ChEBI" id="CHEBI:190135"/>
    </cofactor>
</comment>
<evidence type="ECO:0000313" key="18">
    <source>
        <dbReference type="Proteomes" id="UP000524246"/>
    </source>
</evidence>
<dbReference type="Pfam" id="PF02256">
    <property type="entry name" value="Fe_hyd_SSU"/>
    <property type="match status" value="1"/>
</dbReference>
<evidence type="ECO:0000259" key="14">
    <source>
        <dbReference type="PROSITE" id="PS51085"/>
    </source>
</evidence>
<evidence type="ECO:0000256" key="9">
    <source>
        <dbReference type="ARBA" id="ARBA00023004"/>
    </source>
</evidence>
<dbReference type="Proteomes" id="UP000524246">
    <property type="component" value="Unassembled WGS sequence"/>
</dbReference>
<dbReference type="Gene3D" id="4.10.260.20">
    <property type="entry name" value="Iron hydrogenase, small subunit"/>
    <property type="match status" value="1"/>
</dbReference>
<evidence type="ECO:0000256" key="2">
    <source>
        <dbReference type="ARBA" id="ARBA00004370"/>
    </source>
</evidence>
<name>A0A7X9IK80_9DELT</name>
<evidence type="ECO:0000256" key="10">
    <source>
        <dbReference type="ARBA" id="ARBA00023014"/>
    </source>
</evidence>
<dbReference type="PROSITE" id="PS00198">
    <property type="entry name" value="4FE4S_FER_1"/>
    <property type="match status" value="1"/>
</dbReference>
<dbReference type="GO" id="GO:0051537">
    <property type="term" value="F:2 iron, 2 sulfur cluster binding"/>
    <property type="evidence" value="ECO:0007669"/>
    <property type="project" value="UniProtKB-KW"/>
</dbReference>
<evidence type="ECO:0000256" key="11">
    <source>
        <dbReference type="ARBA" id="ARBA00023027"/>
    </source>
</evidence>
<keyword evidence="12" id="KW-0472">Membrane</keyword>
<dbReference type="CDD" id="cd00207">
    <property type="entry name" value="fer2"/>
    <property type="match status" value="1"/>
</dbReference>
<keyword evidence="7" id="KW-0677">Repeat</keyword>
<dbReference type="InterPro" id="IPR036991">
    <property type="entry name" value="Fe_hydrogenase_ssu_sf"/>
</dbReference>
<dbReference type="GO" id="GO:0008137">
    <property type="term" value="F:NADH dehydrogenase (ubiquinone) activity"/>
    <property type="evidence" value="ECO:0007669"/>
    <property type="project" value="InterPro"/>
</dbReference>
<dbReference type="InterPro" id="IPR017896">
    <property type="entry name" value="4Fe4S_Fe-S-bd"/>
</dbReference>
<dbReference type="PROSITE" id="PS51085">
    <property type="entry name" value="2FE2S_FER_2"/>
    <property type="match status" value="1"/>
</dbReference>
<dbReference type="FunFam" id="3.30.70.20:FF:000035">
    <property type="entry name" value="Iron hydrogenase 1"/>
    <property type="match status" value="1"/>
</dbReference>
<dbReference type="SMART" id="SM00929">
    <property type="entry name" value="NADH-G_4Fe-4S_3"/>
    <property type="match status" value="1"/>
</dbReference>
<evidence type="ECO:0000256" key="1">
    <source>
        <dbReference type="ARBA" id="ARBA00001966"/>
    </source>
</evidence>
<proteinExistence type="inferred from homology"/>
<accession>A0A7X9IK80</accession>
<comment type="subcellular location">
    <subcellularLocation>
        <location evidence="2">Membrane</location>
    </subcellularLocation>
</comment>
<feature type="domain" description="2Fe-2S ferredoxin-type" evidence="14">
    <location>
        <begin position="1"/>
        <end position="78"/>
    </location>
</feature>
<feature type="domain" description="4Fe-4S His(Cys)3-ligated-type" evidence="16">
    <location>
        <begin position="78"/>
        <end position="117"/>
    </location>
</feature>
<feature type="domain" description="4Fe-4S ferredoxin-type" evidence="15">
    <location>
        <begin position="137"/>
        <end position="167"/>
    </location>
</feature>
<dbReference type="PROSITE" id="PS51379">
    <property type="entry name" value="4FE4S_FER_2"/>
    <property type="match status" value="2"/>
</dbReference>
<dbReference type="NCBIfam" id="NF040763">
    <property type="entry name" value="FeFe_hydrog_A6"/>
    <property type="match status" value="1"/>
</dbReference>
<dbReference type="PANTHER" id="PTHR11615">
    <property type="entry name" value="NITRATE, FORMATE, IRON DEHYDROGENASE"/>
    <property type="match status" value="1"/>
</dbReference>
<comment type="cofactor">
    <cofactor evidence="1">
        <name>[4Fe-4S] cluster</name>
        <dbReference type="ChEBI" id="CHEBI:49883"/>
    </cofactor>
</comment>
<dbReference type="GO" id="GO:0008901">
    <property type="term" value="F:ferredoxin hydrogenase activity"/>
    <property type="evidence" value="ECO:0007669"/>
    <property type="project" value="InterPro"/>
</dbReference>
<dbReference type="Pfam" id="PF02906">
    <property type="entry name" value="Fe_hyd_lg_C"/>
    <property type="match status" value="1"/>
</dbReference>
<comment type="similarity">
    <text evidence="3">Belongs to the complex I 75 kDa subunit family.</text>
</comment>
<dbReference type="Gene3D" id="3.30.70.20">
    <property type="match status" value="1"/>
</dbReference>
<dbReference type="SUPFAM" id="SSF53920">
    <property type="entry name" value="Fe-only hydrogenase"/>
    <property type="match status" value="1"/>
</dbReference>
<keyword evidence="5" id="KW-0001">2Fe-2S</keyword>
<sequence length="573" mass="62782">MINIEVNGRTVEAEEGENLIDAIRRAGEKVPTLCYMKGLFPTGACRMCVVEVEGQRGLVPSCAFPVTAGLKVKTHSPRALRARKTIVELLLANHPDDCLYCVRNGSCNLQDLAEELGVRERRYKGAKSIHKMDVSSPSIIRDPDKCILCGKCVRVCEEIQTVGAIDFIHRGSKTRVGTAFDIGLNVSSCIFCGQCVTACPTGALREQSYLKEVNDALNDPKKIVVVQHAPSVSVTLGEEFGVKAGTDIAGAMVSALRRIGFDKVFDTSFSADLTIMEEASELVHRLQNGGVLPMMTSCSPGWIKFVEQFYPEFLPNLSTCKSPQQMMGAIIKSYFAEKENVKAEDIYSVSIMPCIAKKFEAQRPEMSNHGIPDIDAVLTTRELARLIRMRGINLNSLEPDTADTPFGERSSAGKIFGASGGVMEAAIRSAYFFATGKDLEELTVNAVRGFDGIKEAKVEVNGIILGVAVANGVGNARKLLEQIKSGRNDLHFIEVMTCPGGCISGGGQPWNSDLVQIRGRMQALYKIDKESRARTSHSNESIKRLYNEFLGHPLGEKSHHLLHTSYTERKDWL</sequence>
<dbReference type="InterPro" id="IPR009016">
    <property type="entry name" value="Fe_hydrogenase"/>
</dbReference>
<dbReference type="InterPro" id="IPR050340">
    <property type="entry name" value="Cytosolic_Fe-S_CAF"/>
</dbReference>
<dbReference type="FunFam" id="3.10.20.740:FF:000004">
    <property type="entry name" value="NADH-quinone oxidoreductase"/>
    <property type="match status" value="1"/>
</dbReference>
<dbReference type="Gene3D" id="3.10.20.740">
    <property type="match status" value="1"/>
</dbReference>